<protein>
    <recommendedName>
        <fullName evidence="3">Lysine N-acyltransferase MbtK</fullName>
    </recommendedName>
    <alternativeName>
        <fullName evidence="5">Mycobactin synthase protein K</fullName>
    </alternativeName>
</protein>
<sequence length="206" mass="23591">MASTQTEHNRPQLSGNGLGGATYESYHAGIGRMIGFRPVSMELDFDRLLRWQHEPHVIPFWKLNISEQAYRDHLTAFLADDHQTLYIGLLDGEPMSYFEAYWANRDIIGRYYEPHPEDQGIHLLIGEPSYLGRGYAAPLLQTMMRMLLQHGGTEKLVAEPDVRNDKMIHIFSRCGFEWSQDVELPDKTGALMFASRERLMGGGYLD</sequence>
<evidence type="ECO:0000256" key="2">
    <source>
        <dbReference type="ARBA" id="ARBA00004924"/>
    </source>
</evidence>
<dbReference type="SUPFAM" id="SSF55729">
    <property type="entry name" value="Acyl-CoA N-acyltransferases (Nat)"/>
    <property type="match status" value="1"/>
</dbReference>
<dbReference type="InterPro" id="IPR016181">
    <property type="entry name" value="Acyl_CoA_acyltransferase"/>
</dbReference>
<name>E0IAZ3_9BACL</name>
<dbReference type="GO" id="GO:0046677">
    <property type="term" value="P:response to antibiotic"/>
    <property type="evidence" value="ECO:0007669"/>
    <property type="project" value="UniProtKB-KW"/>
</dbReference>
<organism evidence="7 8">
    <name type="scientific">Paenibacillus curdlanolyticus YK9</name>
    <dbReference type="NCBI Taxonomy" id="717606"/>
    <lineage>
        <taxon>Bacteria</taxon>
        <taxon>Bacillati</taxon>
        <taxon>Bacillota</taxon>
        <taxon>Bacilli</taxon>
        <taxon>Bacillales</taxon>
        <taxon>Paenibacillaceae</taxon>
        <taxon>Paenibacillus</taxon>
    </lineage>
</organism>
<dbReference type="eggNOG" id="COG1670">
    <property type="taxonomic scope" value="Bacteria"/>
</dbReference>
<evidence type="ECO:0000256" key="5">
    <source>
        <dbReference type="ARBA" id="ARBA00031122"/>
    </source>
</evidence>
<accession>E0IAZ3</accession>
<dbReference type="STRING" id="717606.PaecuDRAFT_2720"/>
<dbReference type="PANTHER" id="PTHR31438">
    <property type="entry name" value="LYSINE N-ACYLTRANSFERASE C17G9.06C-RELATED"/>
    <property type="match status" value="1"/>
</dbReference>
<evidence type="ECO:0000256" key="3">
    <source>
        <dbReference type="ARBA" id="ARBA00020586"/>
    </source>
</evidence>
<proteinExistence type="predicted"/>
<gene>
    <name evidence="7" type="ORF">PaecuDRAFT_2720</name>
</gene>
<dbReference type="InterPro" id="IPR019432">
    <property type="entry name" value="Acyltransferase_MbtK/IucB-like"/>
</dbReference>
<keyword evidence="4" id="KW-0046">Antibiotic resistance</keyword>
<dbReference type="Proteomes" id="UP000005387">
    <property type="component" value="Unassembled WGS sequence"/>
</dbReference>
<dbReference type="GO" id="GO:0016410">
    <property type="term" value="F:N-acyltransferase activity"/>
    <property type="evidence" value="ECO:0007669"/>
    <property type="project" value="TreeGrafter"/>
</dbReference>
<evidence type="ECO:0000256" key="1">
    <source>
        <dbReference type="ARBA" id="ARBA00003818"/>
    </source>
</evidence>
<comment type="function">
    <text evidence="1">Acyltransferase required for the direct transfer of medium- to long-chain fatty acyl moieties from a carrier protein (MbtL) on to the epsilon-amino group of lysine residue in the mycobactin core.</text>
</comment>
<dbReference type="OrthoDB" id="9795206at2"/>
<dbReference type="Pfam" id="PF13523">
    <property type="entry name" value="Acetyltransf_8"/>
    <property type="match status" value="1"/>
</dbReference>
<evidence type="ECO:0000256" key="4">
    <source>
        <dbReference type="ARBA" id="ARBA00023251"/>
    </source>
</evidence>
<dbReference type="PROSITE" id="PS51186">
    <property type="entry name" value="GNAT"/>
    <property type="match status" value="1"/>
</dbReference>
<feature type="domain" description="N-acetyltransferase" evidence="6">
    <location>
        <begin position="34"/>
        <end position="197"/>
    </location>
</feature>
<dbReference type="SMART" id="SM01006">
    <property type="entry name" value="AlcB"/>
    <property type="match status" value="1"/>
</dbReference>
<dbReference type="AlphaFoldDB" id="E0IAZ3"/>
<dbReference type="InterPro" id="IPR000182">
    <property type="entry name" value="GNAT_dom"/>
</dbReference>
<evidence type="ECO:0000313" key="7">
    <source>
        <dbReference type="EMBL" id="EFM10284.1"/>
    </source>
</evidence>
<dbReference type="Gene3D" id="3.40.630.30">
    <property type="match status" value="1"/>
</dbReference>
<keyword evidence="7" id="KW-0808">Transferase</keyword>
<reference evidence="7 8" key="1">
    <citation type="submission" date="2010-07" db="EMBL/GenBank/DDBJ databases">
        <title>The draft genome of Paenibacillus curdlanolyticus YK9.</title>
        <authorList>
            <consortium name="US DOE Joint Genome Institute (JGI-PGF)"/>
            <person name="Lucas S."/>
            <person name="Copeland A."/>
            <person name="Lapidus A."/>
            <person name="Cheng J.-F."/>
            <person name="Bruce D."/>
            <person name="Goodwin L."/>
            <person name="Pitluck S."/>
            <person name="Land M.L."/>
            <person name="Hauser L."/>
            <person name="Chang Y.-J."/>
            <person name="Jeffries C."/>
            <person name="Anderson I.J."/>
            <person name="Johnson E."/>
            <person name="Loganathan U."/>
            <person name="Mulhopadhyay B."/>
            <person name="Kyrpides N."/>
            <person name="Woyke T.J."/>
        </authorList>
    </citation>
    <scope>NUCLEOTIDE SEQUENCE [LARGE SCALE GENOMIC DNA]</scope>
    <source>
        <strain evidence="7 8">YK9</strain>
    </source>
</reference>
<evidence type="ECO:0000313" key="8">
    <source>
        <dbReference type="Proteomes" id="UP000005387"/>
    </source>
</evidence>
<dbReference type="RefSeq" id="WP_006038710.1">
    <property type="nucleotide sequence ID" value="NZ_AEDD01000007.1"/>
</dbReference>
<keyword evidence="8" id="KW-1185">Reference proteome</keyword>
<dbReference type="PANTHER" id="PTHR31438:SF1">
    <property type="entry name" value="LYSINE N-ACYLTRANSFERASE C17G9.06C-RELATED"/>
    <property type="match status" value="1"/>
</dbReference>
<comment type="pathway">
    <text evidence="2">Siderophore biosynthesis.</text>
</comment>
<dbReference type="EMBL" id="AEDD01000007">
    <property type="protein sequence ID" value="EFM10284.1"/>
    <property type="molecule type" value="Genomic_DNA"/>
</dbReference>
<evidence type="ECO:0000259" key="6">
    <source>
        <dbReference type="PROSITE" id="PS51186"/>
    </source>
</evidence>
<dbReference type="GO" id="GO:0019290">
    <property type="term" value="P:siderophore biosynthetic process"/>
    <property type="evidence" value="ECO:0007669"/>
    <property type="project" value="InterPro"/>
</dbReference>